<evidence type="ECO:0000313" key="5">
    <source>
        <dbReference type="EMBL" id="ABS56772.1"/>
    </source>
</evidence>
<protein>
    <submittedName>
        <fullName evidence="5">Methyltransferase type 12</fullName>
    </submittedName>
</protein>
<dbReference type="KEGG" id="mbn:Mboo_2258"/>
<organism evidence="5 6">
    <name type="scientific">Methanoregula boonei (strain DSM 21154 / JCM 14090 / 6A8)</name>
    <dbReference type="NCBI Taxonomy" id="456442"/>
    <lineage>
        <taxon>Archaea</taxon>
        <taxon>Methanobacteriati</taxon>
        <taxon>Methanobacteriota</taxon>
        <taxon>Stenosarchaea group</taxon>
        <taxon>Methanomicrobia</taxon>
        <taxon>Methanomicrobiales</taxon>
        <taxon>Methanoregulaceae</taxon>
        <taxon>Methanoregula</taxon>
    </lineage>
</organism>
<dbReference type="Gene3D" id="3.40.50.150">
    <property type="entry name" value="Vaccinia Virus protein VP39"/>
    <property type="match status" value="1"/>
</dbReference>
<dbReference type="InterPro" id="IPR041698">
    <property type="entry name" value="Methyltransf_25"/>
</dbReference>
<proteinExistence type="predicted"/>
<reference evidence="6" key="1">
    <citation type="journal article" date="2015" name="Microbiology">
        <title>Genome of Methanoregula boonei 6A8 reveals adaptations to oligotrophic peatland environments.</title>
        <authorList>
            <person name="Braeuer S."/>
            <person name="Cadillo-Quiroz H."/>
            <person name="Kyrpides N."/>
            <person name="Woyke T."/>
            <person name="Goodwin L."/>
            <person name="Detter C."/>
            <person name="Podell S."/>
            <person name="Yavitt J.B."/>
            <person name="Zinder S.H."/>
        </authorList>
    </citation>
    <scope>NUCLEOTIDE SEQUENCE [LARGE SCALE GENOMIC DNA]</scope>
    <source>
        <strain evidence="6">DSM 21154 / JCM 14090 / 6A8</strain>
    </source>
</reference>
<dbReference type="GeneID" id="5411075"/>
<dbReference type="OrthoDB" id="1018at2157"/>
<accession>A7IAL1</accession>
<dbReference type="PANTHER" id="PTHR43464">
    <property type="entry name" value="METHYLTRANSFERASE"/>
    <property type="match status" value="1"/>
</dbReference>
<dbReference type="HOGENOM" id="CLU_056435_4_3_2"/>
<keyword evidence="1 5" id="KW-0489">Methyltransferase</keyword>
<dbReference type="Pfam" id="PF13649">
    <property type="entry name" value="Methyltransf_25"/>
    <property type="match status" value="1"/>
</dbReference>
<keyword evidence="3" id="KW-0949">S-adenosyl-L-methionine</keyword>
<sequence length="213" mass="24012">MKYADIDRIYRTLQPEQIPWYSETPPDALVKLVQDGIVRPCRAVDLGCGAGSYVIYLAGLGFDVTGVDSSPAAIRIAQAHAKKQGARCRFVVADLLGDLHEVTSTFDFAYDWELLHHIFPEDRETYIKNVYKITNPGALYFSVCFDESDPHFGGAGKYRTTQIGTTLYFSSESEIRNLTSPYFDIRELKTIDVTSKFGPHRVIYLLASRLLRS</sequence>
<evidence type="ECO:0000256" key="2">
    <source>
        <dbReference type="ARBA" id="ARBA00022679"/>
    </source>
</evidence>
<dbReference type="Proteomes" id="UP000002408">
    <property type="component" value="Chromosome"/>
</dbReference>
<dbReference type="SUPFAM" id="SSF53335">
    <property type="entry name" value="S-adenosyl-L-methionine-dependent methyltransferases"/>
    <property type="match status" value="1"/>
</dbReference>
<evidence type="ECO:0000256" key="3">
    <source>
        <dbReference type="ARBA" id="ARBA00022691"/>
    </source>
</evidence>
<evidence type="ECO:0000313" key="6">
    <source>
        <dbReference type="Proteomes" id="UP000002408"/>
    </source>
</evidence>
<dbReference type="CDD" id="cd02440">
    <property type="entry name" value="AdoMet_MTases"/>
    <property type="match status" value="1"/>
</dbReference>
<gene>
    <name evidence="5" type="ordered locus">Mboo_2258</name>
</gene>
<keyword evidence="2 5" id="KW-0808">Transferase</keyword>
<dbReference type="RefSeq" id="WP_012107832.1">
    <property type="nucleotide sequence ID" value="NC_009712.1"/>
</dbReference>
<dbReference type="InterPro" id="IPR029063">
    <property type="entry name" value="SAM-dependent_MTases_sf"/>
</dbReference>
<dbReference type="eggNOG" id="arCOG03570">
    <property type="taxonomic scope" value="Archaea"/>
</dbReference>
<dbReference type="GO" id="GO:0032259">
    <property type="term" value="P:methylation"/>
    <property type="evidence" value="ECO:0007669"/>
    <property type="project" value="UniProtKB-KW"/>
</dbReference>
<dbReference type="PANTHER" id="PTHR43464:SF19">
    <property type="entry name" value="UBIQUINONE BIOSYNTHESIS O-METHYLTRANSFERASE, MITOCHONDRIAL"/>
    <property type="match status" value="1"/>
</dbReference>
<feature type="domain" description="Methyltransferase" evidence="4">
    <location>
        <begin position="44"/>
        <end position="137"/>
    </location>
</feature>
<keyword evidence="6" id="KW-1185">Reference proteome</keyword>
<evidence type="ECO:0000256" key="1">
    <source>
        <dbReference type="ARBA" id="ARBA00022603"/>
    </source>
</evidence>
<dbReference type="AlphaFoldDB" id="A7IAL1"/>
<name>A7IAL1_METB6</name>
<evidence type="ECO:0000259" key="4">
    <source>
        <dbReference type="Pfam" id="PF13649"/>
    </source>
</evidence>
<dbReference type="GO" id="GO:0008168">
    <property type="term" value="F:methyltransferase activity"/>
    <property type="evidence" value="ECO:0007669"/>
    <property type="project" value="UniProtKB-KW"/>
</dbReference>
<dbReference type="EMBL" id="CP000780">
    <property type="protein sequence ID" value="ABS56772.1"/>
    <property type="molecule type" value="Genomic_DNA"/>
</dbReference>